<feature type="transmembrane region" description="Helical" evidence="1">
    <location>
        <begin position="20"/>
        <end position="40"/>
    </location>
</feature>
<dbReference type="InterPro" id="IPR056768">
    <property type="entry name" value="THU_Piezo"/>
</dbReference>
<keyword evidence="1" id="KW-1133">Transmembrane helix</keyword>
<evidence type="ECO:0000256" key="2">
    <source>
        <dbReference type="SAM" id="SignalP"/>
    </source>
</evidence>
<sequence>MNEVHRLWLSLPLMWRLLNAIGSFLMCNTAPVCYLVIIIVHGQAACLLTLPLAILIMIVVTLCFKYTHLPWICPKGSTECAQWNISMIGRFVGIADEPMSVTLFCLLVLALFAHRHVLRVSCCPKRK</sequence>
<reference evidence="4 5" key="2">
    <citation type="submission" date="2018-11" db="EMBL/GenBank/DDBJ databases">
        <authorList>
            <consortium name="Pathogen Informatics"/>
        </authorList>
    </citation>
    <scope>NUCLEOTIDE SEQUENCE [LARGE SCALE GENOMIC DNA]</scope>
</reference>
<keyword evidence="1" id="KW-0812">Transmembrane</keyword>
<dbReference type="EMBL" id="UYRT01009235">
    <property type="protein sequence ID" value="VDK46920.1"/>
    <property type="molecule type" value="Genomic_DNA"/>
</dbReference>
<dbReference type="OrthoDB" id="5862934at2759"/>
<evidence type="ECO:0000313" key="4">
    <source>
        <dbReference type="EMBL" id="VDK46920.1"/>
    </source>
</evidence>
<feature type="domain" description="Piezo transmembrane helical unit" evidence="3">
    <location>
        <begin position="56"/>
        <end position="119"/>
    </location>
</feature>
<evidence type="ECO:0000313" key="6">
    <source>
        <dbReference type="WBParaSite" id="GPUH_0000472201-mRNA-1"/>
    </source>
</evidence>
<feature type="transmembrane region" description="Helical" evidence="1">
    <location>
        <begin position="47"/>
        <end position="67"/>
    </location>
</feature>
<keyword evidence="1" id="KW-0472">Membrane</keyword>
<organism evidence="6">
    <name type="scientific">Gongylonema pulchrum</name>
    <dbReference type="NCBI Taxonomy" id="637853"/>
    <lineage>
        <taxon>Eukaryota</taxon>
        <taxon>Metazoa</taxon>
        <taxon>Ecdysozoa</taxon>
        <taxon>Nematoda</taxon>
        <taxon>Chromadorea</taxon>
        <taxon>Rhabditida</taxon>
        <taxon>Spirurina</taxon>
        <taxon>Spiruromorpha</taxon>
        <taxon>Spiruroidea</taxon>
        <taxon>Gongylonematidae</taxon>
        <taxon>Gongylonema</taxon>
    </lineage>
</organism>
<proteinExistence type="predicted"/>
<dbReference type="Proteomes" id="UP000271098">
    <property type="component" value="Unassembled WGS sequence"/>
</dbReference>
<feature type="signal peptide" evidence="2">
    <location>
        <begin position="1"/>
        <end position="20"/>
    </location>
</feature>
<evidence type="ECO:0000313" key="5">
    <source>
        <dbReference type="Proteomes" id="UP000271098"/>
    </source>
</evidence>
<protein>
    <submittedName>
        <fullName evidence="6">Inner membrane protein</fullName>
    </submittedName>
</protein>
<name>A0A183D7M4_9BILA</name>
<dbReference type="WBParaSite" id="GPUH_0000472201-mRNA-1">
    <property type="protein sequence ID" value="GPUH_0000472201-mRNA-1"/>
    <property type="gene ID" value="GPUH_0000472201"/>
</dbReference>
<feature type="chain" id="PRO_5043138593" evidence="2">
    <location>
        <begin position="21"/>
        <end position="127"/>
    </location>
</feature>
<dbReference type="Pfam" id="PF23188">
    <property type="entry name" value="THU_Piezo1"/>
    <property type="match status" value="1"/>
</dbReference>
<dbReference type="AlphaFoldDB" id="A0A183D7M4"/>
<reference evidence="6" key="1">
    <citation type="submission" date="2016-06" db="UniProtKB">
        <authorList>
            <consortium name="WormBaseParasite"/>
        </authorList>
    </citation>
    <scope>IDENTIFICATION</scope>
</reference>
<keyword evidence="5" id="KW-1185">Reference proteome</keyword>
<feature type="transmembrane region" description="Helical" evidence="1">
    <location>
        <begin position="99"/>
        <end position="118"/>
    </location>
</feature>
<evidence type="ECO:0000256" key="1">
    <source>
        <dbReference type="SAM" id="Phobius"/>
    </source>
</evidence>
<evidence type="ECO:0000259" key="3">
    <source>
        <dbReference type="Pfam" id="PF23188"/>
    </source>
</evidence>
<gene>
    <name evidence="4" type="ORF">GPUH_LOCUS4719</name>
</gene>
<keyword evidence="2" id="KW-0732">Signal</keyword>
<accession>A0A183D7M4</accession>